<dbReference type="EMBL" id="PDKN01000007">
    <property type="protein sequence ID" value="RXJ55390.1"/>
    <property type="molecule type" value="Genomic_DNA"/>
</dbReference>
<dbReference type="Pfam" id="PF08889">
    <property type="entry name" value="WbqC"/>
    <property type="match status" value="1"/>
</dbReference>
<reference evidence="1 2" key="1">
    <citation type="submission" date="2017-10" db="EMBL/GenBank/DDBJ databases">
        <title>Genomics of the genus Arcobacter.</title>
        <authorList>
            <person name="Perez-Cataluna A."/>
            <person name="Figueras M.J."/>
        </authorList>
    </citation>
    <scope>NUCLEOTIDE SEQUENCE [LARGE SCALE GENOMIC DNA]</scope>
    <source>
        <strain evidence="1 2">CECT 8987</strain>
    </source>
</reference>
<comment type="caution">
    <text evidence="1">The sequence shown here is derived from an EMBL/GenBank/DDBJ whole genome shotgun (WGS) entry which is preliminary data.</text>
</comment>
<dbReference type="AlphaFoldDB" id="A0A4Q0XS35"/>
<accession>A0A4Q0XS35</accession>
<sequence>MNVAILQPSYIPWIGYFEQIANVEKFVFYDDVQYTKNDWRNRNRIKTPQGALWLTIPVSYKYKELINEVTAIPGWQKKHLKTIINYYHKAKYFDEIFPLFEKVILNEKKFLSEICIDIIKTISSYLEFKTKFYRSSEMNISGDKNERLINICQELNAQLYYSGQSANSYINVKKFQEKGIEVKFQNFNCVPYEQFYGEFIPYLSVLDLLFHCGKESRNIIQKGVYGI</sequence>
<name>A0A4Q0XS35_9BACT</name>
<keyword evidence="2" id="KW-1185">Reference proteome</keyword>
<dbReference type="OrthoDB" id="3611744at2"/>
<gene>
    <name evidence="1" type="ORF">CRV04_09805</name>
</gene>
<protein>
    <recommendedName>
        <fullName evidence="3">WbqC family protein</fullName>
    </recommendedName>
</protein>
<dbReference type="RefSeq" id="WP_128996674.1">
    <property type="nucleotide sequence ID" value="NZ_PDKN01000007.1"/>
</dbReference>
<dbReference type="InterPro" id="IPR014985">
    <property type="entry name" value="WbqC"/>
</dbReference>
<proteinExistence type="predicted"/>
<evidence type="ECO:0008006" key="3">
    <source>
        <dbReference type="Google" id="ProtNLM"/>
    </source>
</evidence>
<organism evidence="1 2">
    <name type="scientific">Candidatus Marinarcus aquaticus</name>
    <dbReference type="NCBI Taxonomy" id="2044504"/>
    <lineage>
        <taxon>Bacteria</taxon>
        <taxon>Pseudomonadati</taxon>
        <taxon>Campylobacterota</taxon>
        <taxon>Epsilonproteobacteria</taxon>
        <taxon>Campylobacterales</taxon>
        <taxon>Arcobacteraceae</taxon>
        <taxon>Candidatus Marinarcus</taxon>
    </lineage>
</organism>
<dbReference type="Proteomes" id="UP000290657">
    <property type="component" value="Unassembled WGS sequence"/>
</dbReference>
<evidence type="ECO:0000313" key="1">
    <source>
        <dbReference type="EMBL" id="RXJ55390.1"/>
    </source>
</evidence>
<evidence type="ECO:0000313" key="2">
    <source>
        <dbReference type="Proteomes" id="UP000290657"/>
    </source>
</evidence>